<name>A0A087RTL3_9ARCH</name>
<sequence length="76" mass="8544">MQKILWVLLSITLVGISTNFAYSQEMGLATFQETAQVIVDRSISQNVTASITLQSTSIQEIRIPAELEQNLREDEM</sequence>
<keyword evidence="2" id="KW-1185">Reference proteome</keyword>
<dbReference type="EMBL" id="JOSZ01000042">
    <property type="protein sequence ID" value="KFM16817.1"/>
    <property type="molecule type" value="Genomic_DNA"/>
</dbReference>
<protein>
    <submittedName>
        <fullName evidence="1">Uncharacterized protein</fullName>
    </submittedName>
</protein>
<comment type="caution">
    <text evidence="1">The sequence shown here is derived from an EMBL/GenBank/DDBJ whole genome shotgun (WGS) entry which is preliminary data.</text>
</comment>
<evidence type="ECO:0000313" key="1">
    <source>
        <dbReference type="EMBL" id="KFM16817.1"/>
    </source>
</evidence>
<proteinExistence type="predicted"/>
<dbReference type="AlphaFoldDB" id="A0A087RTL3"/>
<evidence type="ECO:0000313" key="2">
    <source>
        <dbReference type="Proteomes" id="UP000029387"/>
    </source>
</evidence>
<dbReference type="Proteomes" id="UP000029387">
    <property type="component" value="Unassembled WGS sequence"/>
</dbReference>
<accession>A0A087RTL3</accession>
<reference evidence="1 2" key="1">
    <citation type="submission" date="2014-06" db="EMBL/GenBank/DDBJ databases">
        <authorList>
            <person name="Ngugi D.K."/>
            <person name="Blom J."/>
            <person name="Alam I."/>
            <person name="Rashid M."/>
            <person name="Baalawi W."/>
            <person name="Zhang G."/>
            <person name="Hikmawan T."/>
            <person name="Guan Y."/>
            <person name="Antunes A."/>
            <person name="Siam R."/>
            <person name="El-Dorry H."/>
            <person name="Bajic V."/>
            <person name="Stingl U."/>
        </authorList>
    </citation>
    <scope>NUCLEOTIDE SEQUENCE [LARGE SCALE GENOMIC DNA]</scope>
    <source>
        <strain evidence="1">SCGC AAA799-P11</strain>
    </source>
</reference>
<gene>
    <name evidence="1" type="ORF">AAA799P11_01409</name>
</gene>
<feature type="non-terminal residue" evidence="1">
    <location>
        <position position="76"/>
    </location>
</feature>
<organism evidence="1 2">
    <name type="scientific">Marine Group I thaumarchaeote SCGC AAA799-P11</name>
    <dbReference type="NCBI Taxonomy" id="1502295"/>
    <lineage>
        <taxon>Archaea</taxon>
        <taxon>Nitrososphaerota</taxon>
        <taxon>Marine Group I</taxon>
    </lineage>
</organism>